<dbReference type="AlphaFoldDB" id="A0A847UB60"/>
<comment type="caution">
    <text evidence="1">The sequence shown here is derived from an EMBL/GenBank/DDBJ whole genome shotgun (WGS) entry which is preliminary data.</text>
</comment>
<reference evidence="1" key="1">
    <citation type="submission" date="2019-12" db="EMBL/GenBank/DDBJ databases">
        <title>Whole-genome sequence of Halomicrobium mukohataei pws1.</title>
        <authorList>
            <person name="Verma D.K."/>
            <person name="Gopal K."/>
            <person name="Prasad E.S."/>
        </authorList>
    </citation>
    <scope>NUCLEOTIDE SEQUENCE</scope>
    <source>
        <strain evidence="1">Pws1</strain>
    </source>
</reference>
<protein>
    <submittedName>
        <fullName evidence="1">ArsR family transcriptional regulator</fullName>
    </submittedName>
</protein>
<dbReference type="RefSeq" id="WP_170093334.1">
    <property type="nucleotide sequence ID" value="NZ_WOYG01000001.1"/>
</dbReference>
<dbReference type="InterPro" id="IPR036388">
    <property type="entry name" value="WH-like_DNA-bd_sf"/>
</dbReference>
<sequence length="142" mass="15935">MSKGTPAPGGNDSDRDGLDTWEALRAITQETRASLIADIVGHPEGMISVPELDYLNPDIERSAITEHLDVLLDTGVLAKATIPVGERSRDLPYTFYYVTEAGRDLFDRNDIFDEAIWREQYETVQKTPAIREIEGMDRPEPN</sequence>
<dbReference type="Proteomes" id="UP000608662">
    <property type="component" value="Unassembled WGS sequence"/>
</dbReference>
<dbReference type="Gene3D" id="1.10.10.10">
    <property type="entry name" value="Winged helix-like DNA-binding domain superfamily/Winged helix DNA-binding domain"/>
    <property type="match status" value="1"/>
</dbReference>
<dbReference type="EMBL" id="WOYG01000001">
    <property type="protein sequence ID" value="NLV09477.1"/>
    <property type="molecule type" value="Genomic_DNA"/>
</dbReference>
<gene>
    <name evidence="1" type="ORF">GOC74_05995</name>
</gene>
<dbReference type="OrthoDB" id="195102at2157"/>
<evidence type="ECO:0000313" key="1">
    <source>
        <dbReference type="EMBL" id="NLV09477.1"/>
    </source>
</evidence>
<proteinExistence type="predicted"/>
<evidence type="ECO:0000313" key="2">
    <source>
        <dbReference type="Proteomes" id="UP000608662"/>
    </source>
</evidence>
<dbReference type="InterPro" id="IPR036390">
    <property type="entry name" value="WH_DNA-bd_sf"/>
</dbReference>
<organism evidence="1 2">
    <name type="scientific">Halomicrobium mukohataei</name>
    <dbReference type="NCBI Taxonomy" id="57705"/>
    <lineage>
        <taxon>Archaea</taxon>
        <taxon>Methanobacteriati</taxon>
        <taxon>Methanobacteriota</taxon>
        <taxon>Stenosarchaea group</taxon>
        <taxon>Halobacteria</taxon>
        <taxon>Halobacteriales</taxon>
        <taxon>Haloarculaceae</taxon>
        <taxon>Halomicrobium</taxon>
    </lineage>
</organism>
<accession>A0A847UB60</accession>
<dbReference type="SUPFAM" id="SSF46785">
    <property type="entry name" value="Winged helix' DNA-binding domain"/>
    <property type="match status" value="1"/>
</dbReference>
<name>A0A847UB60_9EURY</name>